<dbReference type="Pfam" id="PF00480">
    <property type="entry name" value="ROK"/>
    <property type="match status" value="1"/>
</dbReference>
<reference evidence="1 2" key="1">
    <citation type="submission" date="2014-05" db="EMBL/GenBank/DDBJ databases">
        <title>De novo Genome Sequence of Spirocheata sp.</title>
        <authorList>
            <person name="Shivani Y."/>
            <person name="Subhash Y."/>
            <person name="Tushar L."/>
            <person name="Sasikala C."/>
            <person name="Ramana C.V."/>
        </authorList>
    </citation>
    <scope>NUCLEOTIDE SEQUENCE [LARGE SCALE GENOMIC DNA]</scope>
    <source>
        <strain evidence="1 2">JC230</strain>
    </source>
</reference>
<dbReference type="RefSeq" id="WP_037549473.1">
    <property type="nucleotide sequence ID" value="NZ_JNUP01000071.1"/>
</dbReference>
<evidence type="ECO:0000313" key="2">
    <source>
        <dbReference type="Proteomes" id="UP000029692"/>
    </source>
</evidence>
<dbReference type="Proteomes" id="UP000029692">
    <property type="component" value="Unassembled WGS sequence"/>
</dbReference>
<keyword evidence="2" id="KW-1185">Reference proteome</keyword>
<evidence type="ECO:0008006" key="3">
    <source>
        <dbReference type="Google" id="ProtNLM"/>
    </source>
</evidence>
<dbReference type="OrthoDB" id="367359at2"/>
<dbReference type="SUPFAM" id="SSF53067">
    <property type="entry name" value="Actin-like ATPase domain"/>
    <property type="match status" value="1"/>
</dbReference>
<name>A0A098QWQ9_9SPIO</name>
<dbReference type="EMBL" id="JNUP01000071">
    <property type="protein sequence ID" value="KGE70917.1"/>
    <property type="molecule type" value="Genomic_DNA"/>
</dbReference>
<dbReference type="Gene3D" id="3.30.420.40">
    <property type="match status" value="1"/>
</dbReference>
<dbReference type="STRING" id="1480694.DC28_13295"/>
<evidence type="ECO:0000313" key="1">
    <source>
        <dbReference type="EMBL" id="KGE70917.1"/>
    </source>
</evidence>
<sequence>MKPLYLALDLGAGQGTKVGLFRGTKELQAETVFPIESYGPDFASYSEGLLGWILRLLEDHGLSATDIRATGIATAGILTDEGAFQLIHNLDHFNGHNLRSFFQERLDRPTAIENDANAGALAEWSVLQVELLYWVFGGGWGGAWISRDGRVMYPSVNWSGKDEDLHFSNEPGYAIPLEKLTLESLFTEVQSSYPRFERILAEDLGEGALVGPGGRQDALRAETILSGPGRCRLFRAVVADDDFYERFLDIHETRQMSDPSIAGRHISKLSSMRVEAALNTDRLYGKILAHATRILLRQAQADGLADGVPICLGGKPSYALPYFGPSAQRLFGRFGLMNYLRPSVIDERGLNANLVGSAVLAALAAGENPAV</sequence>
<dbReference type="AlphaFoldDB" id="A0A098QWQ9"/>
<dbReference type="CDD" id="cd23763">
    <property type="entry name" value="ASKHA_ATPase_ROK"/>
    <property type="match status" value="1"/>
</dbReference>
<organism evidence="1 2">
    <name type="scientific">Spirochaeta lutea</name>
    <dbReference type="NCBI Taxonomy" id="1480694"/>
    <lineage>
        <taxon>Bacteria</taxon>
        <taxon>Pseudomonadati</taxon>
        <taxon>Spirochaetota</taxon>
        <taxon>Spirochaetia</taxon>
        <taxon>Spirochaetales</taxon>
        <taxon>Spirochaetaceae</taxon>
        <taxon>Spirochaeta</taxon>
    </lineage>
</organism>
<protein>
    <recommendedName>
        <fullName evidence="3">ROK family protein</fullName>
    </recommendedName>
</protein>
<accession>A0A098QWQ9</accession>
<comment type="caution">
    <text evidence="1">The sequence shown here is derived from an EMBL/GenBank/DDBJ whole genome shotgun (WGS) entry which is preliminary data.</text>
</comment>
<proteinExistence type="predicted"/>
<gene>
    <name evidence="1" type="ORF">DC28_13295</name>
</gene>
<dbReference type="InterPro" id="IPR000600">
    <property type="entry name" value="ROK"/>
</dbReference>
<dbReference type="InterPro" id="IPR043129">
    <property type="entry name" value="ATPase_NBD"/>
</dbReference>